<comment type="function">
    <text evidence="1 3">Catalyzes the reaction of cyanate with bicarbonate to produce ammonia and carbon dioxide.</text>
</comment>
<dbReference type="GO" id="GO:0008824">
    <property type="term" value="F:cyanate hydratase activity"/>
    <property type="evidence" value="ECO:0007669"/>
    <property type="project" value="UniProtKB-UniRule"/>
</dbReference>
<keyword evidence="2 3" id="KW-0456">Lyase</keyword>
<feature type="active site" evidence="3">
    <location>
        <position position="120"/>
    </location>
</feature>
<evidence type="ECO:0000256" key="2">
    <source>
        <dbReference type="ARBA" id="ARBA00023239"/>
    </source>
</evidence>
<dbReference type="GO" id="GO:0003677">
    <property type="term" value="F:DNA binding"/>
    <property type="evidence" value="ECO:0007669"/>
    <property type="project" value="InterPro"/>
</dbReference>
<dbReference type="Proteomes" id="UP001182556">
    <property type="component" value="Unassembled WGS sequence"/>
</dbReference>
<comment type="similarity">
    <text evidence="3">Belongs to the cyanase family.</text>
</comment>
<dbReference type="InterPro" id="IPR008076">
    <property type="entry name" value="Cyanase"/>
</dbReference>
<dbReference type="Gene3D" id="3.30.1160.10">
    <property type="entry name" value="Cyanate lyase, C-terminal domain"/>
    <property type="match status" value="1"/>
</dbReference>
<dbReference type="SUPFAM" id="SSF55234">
    <property type="entry name" value="Cyanase C-terminal domain"/>
    <property type="match status" value="1"/>
</dbReference>
<sequence length="188" mass="20803">MSAPLPAYCTALLSWKSDSGITFAEIAAQLGKPEVWTTALFFGQAKTDDETARKLLAITQTDYNDTLKYYTIDDPTVKHCPGWAVVHGLSGKGVDSRGVDGMVTRGGTWEWPPKDPVIYRLYEVLVVYGSSYKALIAEKFGDGIMSAIGFRTSLEKKRDETGDRVVITLDGKFLPYSNTDQWDMSLSK</sequence>
<gene>
    <name evidence="3" type="primary">cyn1</name>
    <name evidence="5" type="ORF">DB88DRAFT_173947</name>
</gene>
<dbReference type="PANTHER" id="PTHR34186">
    <property type="entry name" value="CYANATE HYDRATASE"/>
    <property type="match status" value="1"/>
</dbReference>
<dbReference type="Gene3D" id="1.10.260.40">
    <property type="entry name" value="lambda repressor-like DNA-binding domains"/>
    <property type="match status" value="1"/>
</dbReference>
<dbReference type="InterPro" id="IPR003712">
    <property type="entry name" value="Cyanate_lyase_C"/>
</dbReference>
<dbReference type="CDD" id="cd00559">
    <property type="entry name" value="Cyanase_C"/>
    <property type="match status" value="1"/>
</dbReference>
<evidence type="ECO:0000259" key="4">
    <source>
        <dbReference type="SMART" id="SM01116"/>
    </source>
</evidence>
<evidence type="ECO:0000256" key="1">
    <source>
        <dbReference type="ARBA" id="ARBA00003561"/>
    </source>
</evidence>
<dbReference type="PIRSF" id="PIRSF001263">
    <property type="entry name" value="Cyanate_hydratas"/>
    <property type="match status" value="1"/>
</dbReference>
<dbReference type="HAMAP" id="MF_00535">
    <property type="entry name" value="Cyanate_hydrat"/>
    <property type="match status" value="1"/>
</dbReference>
<comment type="catalytic activity">
    <reaction evidence="3">
        <text>cyanate + hydrogencarbonate + 3 H(+) = NH4(+) + 2 CO2</text>
        <dbReference type="Rhea" id="RHEA:11120"/>
        <dbReference type="ChEBI" id="CHEBI:15378"/>
        <dbReference type="ChEBI" id="CHEBI:16526"/>
        <dbReference type="ChEBI" id="CHEBI:17544"/>
        <dbReference type="ChEBI" id="CHEBI:28938"/>
        <dbReference type="ChEBI" id="CHEBI:29195"/>
        <dbReference type="EC" id="4.2.1.104"/>
    </reaction>
</comment>
<evidence type="ECO:0000256" key="3">
    <source>
        <dbReference type="HAMAP-Rule" id="MF_03139"/>
    </source>
</evidence>
<dbReference type="AlphaFoldDB" id="A0AAD9FUN4"/>
<dbReference type="PRINTS" id="PR01693">
    <property type="entry name" value="CYANASE"/>
</dbReference>
<dbReference type="SUPFAM" id="SSF47413">
    <property type="entry name" value="lambda repressor-like DNA-binding domains"/>
    <property type="match status" value="1"/>
</dbReference>
<dbReference type="InterPro" id="IPR010982">
    <property type="entry name" value="Lambda_DNA-bd_dom_sf"/>
</dbReference>
<proteinExistence type="inferred from homology"/>
<dbReference type="SMART" id="SM01116">
    <property type="entry name" value="Cyanate_lyase"/>
    <property type="match status" value="1"/>
</dbReference>
<feature type="domain" description="Cyanate lyase C-terminal" evidence="4">
    <location>
        <begin position="107"/>
        <end position="179"/>
    </location>
</feature>
<reference evidence="5" key="1">
    <citation type="submission" date="2023-02" db="EMBL/GenBank/DDBJ databases">
        <title>Identification and recombinant expression of a fungal hydrolase from Papiliotrema laurentii that hydrolyzes apple cutin and clears colloidal polyester polyurethane.</title>
        <authorList>
            <consortium name="DOE Joint Genome Institute"/>
            <person name="Roman V.A."/>
            <person name="Bojanowski C."/>
            <person name="Crable B.R."/>
            <person name="Wagner D.N."/>
            <person name="Hung C.S."/>
            <person name="Nadeau L.J."/>
            <person name="Schratz L."/>
            <person name="Haridas S."/>
            <person name="Pangilinan J."/>
            <person name="Lipzen A."/>
            <person name="Na H."/>
            <person name="Yan M."/>
            <person name="Ng V."/>
            <person name="Grigoriev I.V."/>
            <person name="Spatafora J.W."/>
            <person name="Barlow D."/>
            <person name="Biffinger J."/>
            <person name="Kelley-Loughnane N."/>
            <person name="Varaljay V.A."/>
            <person name="Crookes-Goodson W.J."/>
        </authorList>
    </citation>
    <scope>NUCLEOTIDE SEQUENCE</scope>
    <source>
        <strain evidence="5">5307AH</strain>
    </source>
</reference>
<evidence type="ECO:0000313" key="5">
    <source>
        <dbReference type="EMBL" id="KAK1926611.1"/>
    </source>
</evidence>
<dbReference type="EMBL" id="JAODAN010000002">
    <property type="protein sequence ID" value="KAK1926611.1"/>
    <property type="molecule type" value="Genomic_DNA"/>
</dbReference>
<feature type="active site" evidence="3">
    <location>
        <position position="123"/>
    </location>
</feature>
<keyword evidence="6" id="KW-1185">Reference proteome</keyword>
<accession>A0AAD9FUN4</accession>
<dbReference type="EC" id="4.2.1.104" evidence="3"/>
<dbReference type="InterPro" id="IPR036581">
    <property type="entry name" value="Cyanate_lyase_C_sf"/>
</dbReference>
<comment type="caution">
    <text evidence="5">The sequence shown here is derived from an EMBL/GenBank/DDBJ whole genome shotgun (WGS) entry which is preliminary data.</text>
</comment>
<evidence type="ECO:0000313" key="6">
    <source>
        <dbReference type="Proteomes" id="UP001182556"/>
    </source>
</evidence>
<dbReference type="Pfam" id="PF02560">
    <property type="entry name" value="Cyanate_lyase"/>
    <property type="match status" value="1"/>
</dbReference>
<dbReference type="PANTHER" id="PTHR34186:SF2">
    <property type="entry name" value="CYANATE HYDRATASE"/>
    <property type="match status" value="1"/>
</dbReference>
<protein>
    <recommendedName>
        <fullName evidence="3">Cyanate hydratase</fullName>
        <shortName evidence="3">Cyanase</shortName>
        <ecNumber evidence="3">4.2.1.104</ecNumber>
    </recommendedName>
    <alternativeName>
        <fullName evidence="3">Cyanate hydrolase</fullName>
    </alternativeName>
    <alternativeName>
        <fullName evidence="3">Cyanate lyase</fullName>
    </alternativeName>
</protein>
<feature type="active site" evidence="3">
    <location>
        <position position="146"/>
    </location>
</feature>
<organism evidence="5 6">
    <name type="scientific">Papiliotrema laurentii</name>
    <name type="common">Cryptococcus laurentii</name>
    <dbReference type="NCBI Taxonomy" id="5418"/>
    <lineage>
        <taxon>Eukaryota</taxon>
        <taxon>Fungi</taxon>
        <taxon>Dikarya</taxon>
        <taxon>Basidiomycota</taxon>
        <taxon>Agaricomycotina</taxon>
        <taxon>Tremellomycetes</taxon>
        <taxon>Tremellales</taxon>
        <taxon>Rhynchogastremaceae</taxon>
        <taxon>Papiliotrema</taxon>
    </lineage>
</organism>
<name>A0AAD9FUN4_PAPLA</name>